<protein>
    <submittedName>
        <fullName evidence="1">Uncharacterized protein</fullName>
    </submittedName>
</protein>
<proteinExistence type="predicted"/>
<organism evidence="1 2">
    <name type="scientific">Pleuronectes platessa</name>
    <name type="common">European plaice</name>
    <dbReference type="NCBI Taxonomy" id="8262"/>
    <lineage>
        <taxon>Eukaryota</taxon>
        <taxon>Metazoa</taxon>
        <taxon>Chordata</taxon>
        <taxon>Craniata</taxon>
        <taxon>Vertebrata</taxon>
        <taxon>Euteleostomi</taxon>
        <taxon>Actinopterygii</taxon>
        <taxon>Neopterygii</taxon>
        <taxon>Teleostei</taxon>
        <taxon>Neoteleostei</taxon>
        <taxon>Acanthomorphata</taxon>
        <taxon>Carangaria</taxon>
        <taxon>Pleuronectiformes</taxon>
        <taxon>Pleuronectoidei</taxon>
        <taxon>Pleuronectidae</taxon>
        <taxon>Pleuronectes</taxon>
    </lineage>
</organism>
<dbReference type="EMBL" id="CADEAL010000955">
    <property type="protein sequence ID" value="CAB1427240.1"/>
    <property type="molecule type" value="Genomic_DNA"/>
</dbReference>
<name>A0A9N7UAB7_PLEPL</name>
<dbReference type="Proteomes" id="UP001153269">
    <property type="component" value="Unassembled WGS sequence"/>
</dbReference>
<accession>A0A9N7UAB7</accession>
<gene>
    <name evidence="1" type="ORF">PLEPLA_LOCUS15178</name>
</gene>
<comment type="caution">
    <text evidence="1">The sequence shown here is derived from an EMBL/GenBank/DDBJ whole genome shotgun (WGS) entry which is preliminary data.</text>
</comment>
<reference evidence="1" key="1">
    <citation type="submission" date="2020-03" db="EMBL/GenBank/DDBJ databases">
        <authorList>
            <person name="Weist P."/>
        </authorList>
    </citation>
    <scope>NUCLEOTIDE SEQUENCE</scope>
</reference>
<dbReference type="AlphaFoldDB" id="A0A9N7UAB7"/>
<evidence type="ECO:0000313" key="1">
    <source>
        <dbReference type="EMBL" id="CAB1427240.1"/>
    </source>
</evidence>
<evidence type="ECO:0000313" key="2">
    <source>
        <dbReference type="Proteomes" id="UP001153269"/>
    </source>
</evidence>
<sequence>MIQTSISLSAQPLSPMQGCCVHVLGSASCVSSGGTCCERLTNCPGTEPSAPSDRCFNWMAANEDRLEHVHETILWRTPIILPALVPEATGSQLSASTDPSDWGAEPSCRLLISDD</sequence>
<keyword evidence="2" id="KW-1185">Reference proteome</keyword>